<feature type="transmembrane region" description="Helical" evidence="5">
    <location>
        <begin position="165"/>
        <end position="182"/>
    </location>
</feature>
<evidence type="ECO:0000256" key="3">
    <source>
        <dbReference type="ARBA" id="ARBA00022989"/>
    </source>
</evidence>
<feature type="transmembrane region" description="Helical" evidence="5">
    <location>
        <begin position="81"/>
        <end position="98"/>
    </location>
</feature>
<evidence type="ECO:0000259" key="6">
    <source>
        <dbReference type="Pfam" id="PF04932"/>
    </source>
</evidence>
<feature type="transmembrane region" description="Helical" evidence="5">
    <location>
        <begin position="351"/>
        <end position="369"/>
    </location>
</feature>
<comment type="subcellular location">
    <subcellularLocation>
        <location evidence="1">Membrane</location>
        <topology evidence="1">Multi-pass membrane protein</topology>
    </subcellularLocation>
</comment>
<feature type="transmembrane region" description="Helical" evidence="5">
    <location>
        <begin position="375"/>
        <end position="393"/>
    </location>
</feature>
<dbReference type="Pfam" id="PF04932">
    <property type="entry name" value="Wzy_C"/>
    <property type="match status" value="1"/>
</dbReference>
<keyword evidence="3 5" id="KW-1133">Transmembrane helix</keyword>
<keyword evidence="4 5" id="KW-0472">Membrane</keyword>
<dbReference type="EMBL" id="JBHUFZ010000032">
    <property type="protein sequence ID" value="MFD1891298.1"/>
    <property type="molecule type" value="Genomic_DNA"/>
</dbReference>
<keyword evidence="7" id="KW-0436">Ligase</keyword>
<feature type="transmembrane region" description="Helical" evidence="5">
    <location>
        <begin position="320"/>
        <end position="339"/>
    </location>
</feature>
<feature type="transmembrane region" description="Helical" evidence="5">
    <location>
        <begin position="51"/>
        <end position="75"/>
    </location>
</feature>
<dbReference type="PANTHER" id="PTHR37422">
    <property type="entry name" value="TEICHURONIC ACID BIOSYNTHESIS PROTEIN TUAE"/>
    <property type="match status" value="1"/>
</dbReference>
<gene>
    <name evidence="7" type="ORF">ACFSCS_14065</name>
</gene>
<evidence type="ECO:0000313" key="7">
    <source>
        <dbReference type="EMBL" id="MFD1891298.1"/>
    </source>
</evidence>
<feature type="transmembrane region" description="Helical" evidence="5">
    <location>
        <begin position="243"/>
        <end position="261"/>
    </location>
</feature>
<name>A0ABW4RY87_9ACTN</name>
<protein>
    <submittedName>
        <fullName evidence="7">O-antigen ligase family protein</fullName>
    </submittedName>
</protein>
<dbReference type="Proteomes" id="UP001597326">
    <property type="component" value="Unassembled WGS sequence"/>
</dbReference>
<feature type="transmembrane region" description="Helical" evidence="5">
    <location>
        <begin position="105"/>
        <end position="126"/>
    </location>
</feature>
<proteinExistence type="predicted"/>
<dbReference type="GO" id="GO:0016874">
    <property type="term" value="F:ligase activity"/>
    <property type="evidence" value="ECO:0007669"/>
    <property type="project" value="UniProtKB-KW"/>
</dbReference>
<comment type="caution">
    <text evidence="7">The sequence shown here is derived from an EMBL/GenBank/DDBJ whole genome shotgun (WGS) entry which is preliminary data.</text>
</comment>
<feature type="transmembrane region" description="Helical" evidence="5">
    <location>
        <begin position="213"/>
        <end position="231"/>
    </location>
</feature>
<keyword evidence="8" id="KW-1185">Reference proteome</keyword>
<evidence type="ECO:0000256" key="1">
    <source>
        <dbReference type="ARBA" id="ARBA00004141"/>
    </source>
</evidence>
<organism evidence="7 8">
    <name type="scientific">Luteococcus peritonei</name>
    <dbReference type="NCBI Taxonomy" id="88874"/>
    <lineage>
        <taxon>Bacteria</taxon>
        <taxon>Bacillati</taxon>
        <taxon>Actinomycetota</taxon>
        <taxon>Actinomycetes</taxon>
        <taxon>Propionibacteriales</taxon>
        <taxon>Propionibacteriaceae</taxon>
        <taxon>Luteococcus</taxon>
    </lineage>
</organism>
<evidence type="ECO:0000256" key="5">
    <source>
        <dbReference type="SAM" id="Phobius"/>
    </source>
</evidence>
<reference evidence="8" key="1">
    <citation type="journal article" date="2019" name="Int. J. Syst. Evol. Microbiol.">
        <title>The Global Catalogue of Microorganisms (GCM) 10K type strain sequencing project: providing services to taxonomists for standard genome sequencing and annotation.</title>
        <authorList>
            <consortium name="The Broad Institute Genomics Platform"/>
            <consortium name="The Broad Institute Genome Sequencing Center for Infectious Disease"/>
            <person name="Wu L."/>
            <person name="Ma J."/>
        </authorList>
    </citation>
    <scope>NUCLEOTIDE SEQUENCE [LARGE SCALE GENOMIC DNA]</scope>
    <source>
        <strain evidence="8">CAIM 431</strain>
    </source>
</reference>
<evidence type="ECO:0000256" key="2">
    <source>
        <dbReference type="ARBA" id="ARBA00022692"/>
    </source>
</evidence>
<dbReference type="RefSeq" id="WP_343875623.1">
    <property type="nucleotide sequence ID" value="NZ_BAAAIX010000033.1"/>
</dbReference>
<feature type="domain" description="O-antigen ligase-related" evidence="6">
    <location>
        <begin position="196"/>
        <end position="332"/>
    </location>
</feature>
<dbReference type="InterPro" id="IPR051533">
    <property type="entry name" value="WaaL-like"/>
</dbReference>
<feature type="transmembrane region" description="Helical" evidence="5">
    <location>
        <begin position="191"/>
        <end position="207"/>
    </location>
</feature>
<feature type="transmembrane region" description="Helical" evidence="5">
    <location>
        <begin position="20"/>
        <end position="39"/>
    </location>
</feature>
<keyword evidence="2 5" id="KW-0812">Transmembrane</keyword>
<accession>A0ABW4RY87</accession>
<evidence type="ECO:0000313" key="8">
    <source>
        <dbReference type="Proteomes" id="UP001597326"/>
    </source>
</evidence>
<dbReference type="InterPro" id="IPR007016">
    <property type="entry name" value="O-antigen_ligase-rel_domated"/>
</dbReference>
<evidence type="ECO:0000256" key="4">
    <source>
        <dbReference type="ARBA" id="ARBA00023136"/>
    </source>
</evidence>
<dbReference type="PANTHER" id="PTHR37422:SF13">
    <property type="entry name" value="LIPOPOLYSACCHARIDE BIOSYNTHESIS PROTEIN PA4999-RELATED"/>
    <property type="match status" value="1"/>
</dbReference>
<sequence>MRRTVRASWLLVPCIAMVTAKLPMGFLVLLAGPLAVLALQGIRPHARWPRALALTLLWSLLASFVAVVSFAPQLLAGTNNTFVVMVAIAALASCVFASGERPDEVAARLVDGLFAGLLVTWALSMVEVATGFKFMTVLYPGANTIAQVAGRRLFVSALFPNYNDYSVAMAMLVVLMVARLLFQRRGPRTTLLRWVVLISATFLVAYMGSRGALATLLGGIVLVCTLNVRALHGQVLPLRARAAAVLLGGAALLGLLTSPYVQDNSTAQRGGIAENILTMLGDQPVRALLGYGALSQYLADAAARFGAILMDPHNLLLELVIWYGLPALVGFLTCWWMVVRSSFLGSFRPGDWRSVGAVSVTTLLPLIGIVCSSTLRYHIVWIWLLASVAAVHAHRRAAAQASAAPEAAMETSRSISPA</sequence>